<dbReference type="SMART" id="SM00082">
    <property type="entry name" value="LRRCT"/>
    <property type="match status" value="1"/>
</dbReference>
<keyword evidence="2" id="KW-0732">Signal</keyword>
<dbReference type="PROSITE" id="PS51450">
    <property type="entry name" value="LRR"/>
    <property type="match status" value="2"/>
</dbReference>
<evidence type="ECO:0000259" key="4">
    <source>
        <dbReference type="SMART" id="SM00082"/>
    </source>
</evidence>
<dbReference type="OrthoDB" id="27267at2759"/>
<dbReference type="InterPro" id="IPR032675">
    <property type="entry name" value="LRR_dom_sf"/>
</dbReference>
<comment type="caution">
    <text evidence="5">The sequence shown here is derived from an EMBL/GenBank/DDBJ whole genome shotgun (WGS) entry which is preliminary data.</text>
</comment>
<dbReference type="SMART" id="SM00369">
    <property type="entry name" value="LRR_TYP"/>
    <property type="match status" value="5"/>
</dbReference>
<keyword evidence="1" id="KW-0433">Leucine-rich repeat</keyword>
<name>A0A556VCB9_BAGYA</name>
<reference evidence="5 6" key="1">
    <citation type="journal article" date="2019" name="Genome Biol. Evol.">
        <title>Whole-Genome Sequencing of the Giant Devil Catfish, Bagarius yarrelli.</title>
        <authorList>
            <person name="Jiang W."/>
            <person name="Lv Y."/>
            <person name="Cheng L."/>
            <person name="Yang K."/>
            <person name="Chao B."/>
            <person name="Wang X."/>
            <person name="Li Y."/>
            <person name="Pan X."/>
            <person name="You X."/>
            <person name="Zhang Y."/>
            <person name="Yang J."/>
            <person name="Li J."/>
            <person name="Zhang X."/>
            <person name="Liu S."/>
            <person name="Sun C."/>
            <person name="Yang J."/>
            <person name="Shi Q."/>
        </authorList>
    </citation>
    <scope>NUCLEOTIDE SEQUENCE [LARGE SCALE GENOMIC DNA]</scope>
    <source>
        <strain evidence="5">JWS20170419001</strain>
        <tissue evidence="5">Muscle</tissue>
    </source>
</reference>
<dbReference type="Proteomes" id="UP000319801">
    <property type="component" value="Unassembled WGS sequence"/>
</dbReference>
<keyword evidence="6" id="KW-1185">Reference proteome</keyword>
<dbReference type="InterPro" id="IPR003591">
    <property type="entry name" value="Leu-rich_rpt_typical-subtyp"/>
</dbReference>
<evidence type="ECO:0000313" key="5">
    <source>
        <dbReference type="EMBL" id="TTK63273.1"/>
    </source>
</evidence>
<proteinExistence type="predicted"/>
<dbReference type="Gene3D" id="3.80.10.10">
    <property type="entry name" value="Ribonuclease Inhibitor"/>
    <property type="match status" value="1"/>
</dbReference>
<protein>
    <submittedName>
        <fullName evidence="5">Platelet glycoprotein V</fullName>
    </submittedName>
</protein>
<sequence length="298" mass="33370">MPRLQEFYLYNTNLTTLPWNFLANMTGLKALNLHFNEKLTSLPRDLFCCLPKLQKLSLKFNMLQDLHQDQFSALINLRMLLLSGNELRSLSAKLFQNLQTLTNLELSNNNLRNLPGDIFVPANALRSVTLGNNKWNCTCSILDIAEWISANRNSVTDMRDVLCHEPYSLLNKPLVGLTSESLQCGVTPDGNLHVGVTTERTYSLGRTTTLPFTSQGSASNVGTDFLSPSTLHLTPLDTQASSTTALTTKKVHRDVTTMKSKVFFDTVVLVNGPDIVHNNRHQHWVYLWTVPATGPDLQ</sequence>
<dbReference type="InterPro" id="IPR000483">
    <property type="entry name" value="Cys-rich_flank_reg_C"/>
</dbReference>
<organism evidence="5 6">
    <name type="scientific">Bagarius yarrelli</name>
    <name type="common">Goonch</name>
    <name type="synonym">Bagrus yarrelli</name>
    <dbReference type="NCBI Taxonomy" id="175774"/>
    <lineage>
        <taxon>Eukaryota</taxon>
        <taxon>Metazoa</taxon>
        <taxon>Chordata</taxon>
        <taxon>Craniata</taxon>
        <taxon>Vertebrata</taxon>
        <taxon>Euteleostomi</taxon>
        <taxon>Actinopterygii</taxon>
        <taxon>Neopterygii</taxon>
        <taxon>Teleostei</taxon>
        <taxon>Ostariophysi</taxon>
        <taxon>Siluriformes</taxon>
        <taxon>Sisoridae</taxon>
        <taxon>Sisorinae</taxon>
        <taxon>Bagarius</taxon>
    </lineage>
</organism>
<accession>A0A556VCB9</accession>
<feature type="domain" description="LRRCT" evidence="4">
    <location>
        <begin position="133"/>
        <end position="185"/>
    </location>
</feature>
<evidence type="ECO:0000256" key="1">
    <source>
        <dbReference type="ARBA" id="ARBA00022614"/>
    </source>
</evidence>
<dbReference type="PANTHER" id="PTHR24369:SF214">
    <property type="entry name" value="GLYCOPROTEIN V PLATELET"/>
    <property type="match status" value="1"/>
</dbReference>
<dbReference type="Pfam" id="PF13855">
    <property type="entry name" value="LRR_8"/>
    <property type="match status" value="1"/>
</dbReference>
<evidence type="ECO:0000256" key="3">
    <source>
        <dbReference type="ARBA" id="ARBA00022737"/>
    </source>
</evidence>
<keyword evidence="3" id="KW-0677">Repeat</keyword>
<gene>
    <name evidence="5" type="ORF">Baya_15664</name>
</gene>
<dbReference type="PANTHER" id="PTHR24369">
    <property type="entry name" value="ANTIGEN BSP, PUTATIVE-RELATED"/>
    <property type="match status" value="1"/>
</dbReference>
<evidence type="ECO:0000256" key="2">
    <source>
        <dbReference type="ARBA" id="ARBA00022729"/>
    </source>
</evidence>
<dbReference type="SUPFAM" id="SSF52058">
    <property type="entry name" value="L domain-like"/>
    <property type="match status" value="1"/>
</dbReference>
<dbReference type="EMBL" id="VCAZ01000229">
    <property type="protein sequence ID" value="TTK63273.1"/>
    <property type="molecule type" value="Genomic_DNA"/>
</dbReference>
<dbReference type="GO" id="GO:0005886">
    <property type="term" value="C:plasma membrane"/>
    <property type="evidence" value="ECO:0007669"/>
    <property type="project" value="TreeGrafter"/>
</dbReference>
<dbReference type="InterPro" id="IPR001611">
    <property type="entry name" value="Leu-rich_rpt"/>
</dbReference>
<dbReference type="InterPro" id="IPR050541">
    <property type="entry name" value="LRR_TM_domain-containing"/>
</dbReference>
<evidence type="ECO:0000313" key="6">
    <source>
        <dbReference type="Proteomes" id="UP000319801"/>
    </source>
</evidence>
<dbReference type="AlphaFoldDB" id="A0A556VCB9"/>